<keyword evidence="3" id="KW-0653">Protein transport</keyword>
<dbReference type="EMBL" id="ML220113">
    <property type="protein sequence ID" value="TGZ83949.1"/>
    <property type="molecule type" value="Genomic_DNA"/>
</dbReference>
<dbReference type="GO" id="GO:0006895">
    <property type="term" value="P:Golgi to endosome transport"/>
    <property type="evidence" value="ECO:0007669"/>
    <property type="project" value="InterPro"/>
</dbReference>
<evidence type="ECO:0000256" key="5">
    <source>
        <dbReference type="ARBA" id="ARBA00023136"/>
    </source>
</evidence>
<feature type="domain" description="DOP1-like C-terminal" evidence="10">
    <location>
        <begin position="1317"/>
        <end position="1800"/>
    </location>
</feature>
<evidence type="ECO:0000256" key="6">
    <source>
        <dbReference type="ARBA" id="ARBA00046326"/>
    </source>
</evidence>
<sequence>MTLHAGSHAPSPISSSGRSSPIPRRRFDDDPTKKDPKYKRFSASIDRALALFEGNQEWADYISFLGRLLKALQSHPSLPLIPSKHLVAQRLAQCLNPRLPAGVHQKAIQLYAEIFRLIGREGLAVDLTLWTPGLAPVLSFASLNTKPPYLELLEKYYLPLGSAIRPALKAIILALLPGIDEEGGEYFEKTLELLDAFRKNMDDDAYFWQCLMLATITSPERRPGALAFLSKRLPKLGGAGAAGSEGEQTEEEWKQQVEALLNPEPGLLVRALCAGLADEQLLVQRAFLDLLVTHIPLSSEVMQNRVSAPDLQLLVTSAAGVVLRRDMGLNRRLWAWFLGTEEGKTLEYFRAYGARPLIGGMLDMIQHTSDSGPDVTPAERARPYRICLSLMDRWEVGSEVVQEVFLPAIENLRTYEIKAGSAAQEQYAEVANSASTFFDGVEASLIWKQILEKVDTAFVTGDKDSLETIRFVLRTFNVRDEEEMIMIHAPIAVLAILLRLESSNDSPLRVHYKEAVALATDIWGLVPEAAFKKTKSGAFVTETEDDILESIQAFYAKQTSRPTDGLATTAAPFLPPTEMARQIFDACTSLLRSSLDHQPSDIAPQARLFIQIVDKTPLIQELFNIAPLVESCLRWVVKDDAPVPFTILHGIAGVVTSLRSKQYLPKSDLNILVASIVYQLWNHYLSPDSPKFHVESVKVLWNLQRVLGERDRSVEAAISTAMTKNDVGGAQSYSTRPADQGRRFAVLWMHSVNGTAAPANAYHMMLTRPLFLLLDSLADDAVEMSVFTRGWLQNLPSLNRLFWIFVAKLLELDFLKDPGRRDSNGGPITRPTFRKDDELELGAYYFRTLANILKNATEGVMATLASELVVNGDEFRRRALSEKGYGDEDMSLQMFFARASLRAIEGGPPNQQSDSGELDRVSKLHQVSLSVLHHLLLSTHSKSLAEMALEETMTARLISIMKTPGPATYIQVALLDVLHAALKLSSERPTSHLGQLRVGRESMAARTIARLSTGGDAEKPTNPLPQFTPPQQLLKCLLSGFSNLSSRPVLDSWMFFLAECLPLFEDVIIQMLLPLVESLCEEIKKTFQSLQIIFRDAEKGEEAVLASRGPNPENTLVALLSGLEEILAAAHRRLLFEEHHTSRTNLKSPDSGSGFFGSMVSGVFSVEGQQSRSAAANNRLTVLLCFQDTVKLCYSIWSWADVVTTGANLDPTSRESWQHTSLKMKARSRKILEHMFAAETLECLETLIELWPGRLAPYGERNVGSSIFKLVNVLDGSRPKHTIPAIFHAIYSRTNASALEVRSTLTAELSEIDVVVFLVEYARSLEDDAMDEIWTDCMMFIKDVLANPFPHRQTLPSLLAFTAVIGEKVDNTNFGEQKRLRRELADIFQRLLAVTFTTAPLGQRSLEPPAPIASSTSAPTSPILAAPTAANRPISRRTQPDDVVPILASILPSFRAVLLESDRILTACTSISTSLLTPTFRAKAFPMNISPLFLSLLLSLTKMPNISKAWKPALSDALNDPRLFSTPPILIQSHLVPVVRQYLTSEREYLPSLLARITPPTTAGVLFGVGATSARLEADRKTQLNLKRIVLAVYSASNDFFLPALPSIEDKIVELLNATSISSPSSSTRVELYLLIRILLLRLSPVHLSGLWPILSVELQNALMALWPDNTSDTRETYNDLSILAACKLIDTLLVVAPDEWQLMEWLFVTDTSEAVWSTSSTAGTDAVALIDVLKTQVPVSSSVENANEDEKEKRPWGRRMWFKGGEGRDEAQGSKADVLERWVAPWLRAVSAEAYEGTYRMGKPDLAGCEEAVVKDLFSEMS</sequence>
<dbReference type="InterPro" id="IPR056457">
    <property type="entry name" value="DOP1_C"/>
</dbReference>
<evidence type="ECO:0000259" key="9">
    <source>
        <dbReference type="Pfam" id="PF24597"/>
    </source>
</evidence>
<comment type="similarity">
    <text evidence="6">Belongs to the DOP1 family.</text>
</comment>
<name>A0A4S2N3X3_9PEZI</name>
<accession>A0A4S2N3X3</accession>
<feature type="region of interest" description="Disordered" evidence="7">
    <location>
        <begin position="1"/>
        <end position="36"/>
    </location>
</feature>
<dbReference type="PANTHER" id="PTHR14042:SF24">
    <property type="entry name" value="PROTEIN DOPEY-1 HOMOLOG"/>
    <property type="match status" value="1"/>
</dbReference>
<dbReference type="SUPFAM" id="SSF48371">
    <property type="entry name" value="ARM repeat"/>
    <property type="match status" value="1"/>
</dbReference>
<evidence type="ECO:0000259" key="10">
    <source>
        <dbReference type="Pfam" id="PF24598"/>
    </source>
</evidence>
<protein>
    <submittedName>
        <fullName evidence="11">Uncharacterized protein</fullName>
    </submittedName>
</protein>
<dbReference type="OrthoDB" id="297643at2759"/>
<evidence type="ECO:0000256" key="7">
    <source>
        <dbReference type="SAM" id="MobiDB-lite"/>
    </source>
</evidence>
<dbReference type="InParanoid" id="A0A4S2N3X3"/>
<evidence type="ECO:0000313" key="12">
    <source>
        <dbReference type="Proteomes" id="UP000298138"/>
    </source>
</evidence>
<comment type="subcellular location">
    <subcellularLocation>
        <location evidence="1">Golgi apparatus membrane</location>
        <topology evidence="1">Peripheral membrane protein</topology>
    </subcellularLocation>
</comment>
<feature type="domain" description="DOP1-like middle TPR" evidence="9">
    <location>
        <begin position="348"/>
        <end position="555"/>
    </location>
</feature>
<evidence type="ECO:0000259" key="8">
    <source>
        <dbReference type="Pfam" id="PF04118"/>
    </source>
</evidence>
<dbReference type="STRING" id="341454.A0A4S2N3X3"/>
<evidence type="ECO:0000313" key="11">
    <source>
        <dbReference type="EMBL" id="TGZ83949.1"/>
    </source>
</evidence>
<keyword evidence="5" id="KW-0472">Membrane</keyword>
<dbReference type="PANTHER" id="PTHR14042">
    <property type="entry name" value="DOPEY-RELATED"/>
    <property type="match status" value="1"/>
</dbReference>
<feature type="compositionally biased region" description="Low complexity" evidence="7">
    <location>
        <begin position="1"/>
        <end position="22"/>
    </location>
</feature>
<evidence type="ECO:0000256" key="1">
    <source>
        <dbReference type="ARBA" id="ARBA00004395"/>
    </source>
</evidence>
<organism evidence="11 12">
    <name type="scientific">Ascodesmis nigricans</name>
    <dbReference type="NCBI Taxonomy" id="341454"/>
    <lineage>
        <taxon>Eukaryota</taxon>
        <taxon>Fungi</taxon>
        <taxon>Dikarya</taxon>
        <taxon>Ascomycota</taxon>
        <taxon>Pezizomycotina</taxon>
        <taxon>Pezizomycetes</taxon>
        <taxon>Pezizales</taxon>
        <taxon>Ascodesmidaceae</taxon>
        <taxon>Ascodesmis</taxon>
    </lineage>
</organism>
<keyword evidence="12" id="KW-1185">Reference proteome</keyword>
<dbReference type="Pfam" id="PF24597">
    <property type="entry name" value="TPR_DOP1_M"/>
    <property type="match status" value="1"/>
</dbReference>
<dbReference type="GO" id="GO:0000139">
    <property type="term" value="C:Golgi membrane"/>
    <property type="evidence" value="ECO:0007669"/>
    <property type="project" value="UniProtKB-SubCell"/>
</dbReference>
<dbReference type="GO" id="GO:0005829">
    <property type="term" value="C:cytosol"/>
    <property type="evidence" value="ECO:0007669"/>
    <property type="project" value="GOC"/>
</dbReference>
<evidence type="ECO:0000256" key="2">
    <source>
        <dbReference type="ARBA" id="ARBA00022448"/>
    </source>
</evidence>
<gene>
    <name evidence="11" type="ORF">EX30DRAFT_361923</name>
</gene>
<dbReference type="Proteomes" id="UP000298138">
    <property type="component" value="Unassembled WGS sequence"/>
</dbReference>
<dbReference type="GO" id="GO:0005802">
    <property type="term" value="C:trans-Golgi network"/>
    <property type="evidence" value="ECO:0007669"/>
    <property type="project" value="TreeGrafter"/>
</dbReference>
<dbReference type="InterPro" id="IPR040314">
    <property type="entry name" value="DOP1"/>
</dbReference>
<keyword evidence="2" id="KW-0813">Transport</keyword>
<evidence type="ECO:0000256" key="3">
    <source>
        <dbReference type="ARBA" id="ARBA00022927"/>
    </source>
</evidence>
<feature type="compositionally biased region" description="Basic and acidic residues" evidence="7">
    <location>
        <begin position="25"/>
        <end position="35"/>
    </location>
</feature>
<keyword evidence="4" id="KW-0333">Golgi apparatus</keyword>
<dbReference type="FunCoup" id="A0A4S2N3X3">
    <property type="interactions" value="115"/>
</dbReference>
<dbReference type="GO" id="GO:0005768">
    <property type="term" value="C:endosome"/>
    <property type="evidence" value="ECO:0007669"/>
    <property type="project" value="TreeGrafter"/>
</dbReference>
<dbReference type="InterPro" id="IPR007249">
    <property type="entry name" value="DOP1_N"/>
</dbReference>
<dbReference type="Pfam" id="PF24598">
    <property type="entry name" value="DOP1_C"/>
    <property type="match status" value="1"/>
</dbReference>
<dbReference type="InterPro" id="IPR056458">
    <property type="entry name" value="TPR_DOP1_M"/>
</dbReference>
<proteinExistence type="inferred from homology"/>
<reference evidence="11 12" key="1">
    <citation type="submission" date="2019-04" db="EMBL/GenBank/DDBJ databases">
        <title>Comparative genomics and transcriptomics to analyze fruiting body development in filamentous ascomycetes.</title>
        <authorList>
            <consortium name="DOE Joint Genome Institute"/>
            <person name="Lutkenhaus R."/>
            <person name="Traeger S."/>
            <person name="Breuer J."/>
            <person name="Kuo A."/>
            <person name="Lipzen A."/>
            <person name="Pangilinan J."/>
            <person name="Dilworth D."/>
            <person name="Sandor L."/>
            <person name="Poggeler S."/>
            <person name="Barry K."/>
            <person name="Grigoriev I.V."/>
            <person name="Nowrousian M."/>
        </authorList>
    </citation>
    <scope>NUCLEOTIDE SEQUENCE [LARGE SCALE GENOMIC DNA]</scope>
    <source>
        <strain evidence="11 12">CBS 389.68</strain>
    </source>
</reference>
<dbReference type="InterPro" id="IPR016024">
    <property type="entry name" value="ARM-type_fold"/>
</dbReference>
<dbReference type="GO" id="GO:0015031">
    <property type="term" value="P:protein transport"/>
    <property type="evidence" value="ECO:0007669"/>
    <property type="project" value="UniProtKB-KW"/>
</dbReference>
<feature type="domain" description="DOP1 N-terminal" evidence="8">
    <location>
        <begin position="35"/>
        <end position="341"/>
    </location>
</feature>
<dbReference type="Pfam" id="PF04118">
    <property type="entry name" value="Dopey_N"/>
    <property type="match status" value="1"/>
</dbReference>
<evidence type="ECO:0000256" key="4">
    <source>
        <dbReference type="ARBA" id="ARBA00023034"/>
    </source>
</evidence>